<evidence type="ECO:0000313" key="3">
    <source>
        <dbReference type="EMBL" id="GJD63494.1"/>
    </source>
</evidence>
<dbReference type="AlphaFoldDB" id="A0AA37HCY2"/>
<sequence length="368" mass="40178">MNRTSFTIVLACAVAAAFCNHARAETSTKPWLDGSGLLPPRHNPARVPPATAPGTTDDAAMVPAVPLAALTQEAILLFDAGSQSNRHYDLVTCLDGLTFGFGNWPQAEIGAFFSALMMDAAAKAAVIRRFAEAFEADPAAWAAFRRSASLTQSGATQDAVETGIMRLLVSAPKKNSPVRANTDGTCRAQAPVSGAFYQTHRAWLLPAVRRAFRDPDVVAFQVRYWEQDVITPAIKHQQLLGLPADGILLMAFYESNPGQVPTLQAALKKKHAPQTLRAGGQSWQWNAPPSHLGSVTIEDWHKLLVWQAMCPSSTNKFRIRSRNIAYFSKYLSHQFILPRERKSNQTTVPDAGSPENCNPSLVKMRKTS</sequence>
<dbReference type="RefSeq" id="WP_238191844.1">
    <property type="nucleotide sequence ID" value="NZ_BPQJ01000017.1"/>
</dbReference>
<evidence type="ECO:0000256" key="1">
    <source>
        <dbReference type="SAM" id="MobiDB-lite"/>
    </source>
</evidence>
<evidence type="ECO:0000313" key="4">
    <source>
        <dbReference type="Proteomes" id="UP001055286"/>
    </source>
</evidence>
<name>A0AA37HCY2_9HYPH</name>
<feature type="signal peptide" evidence="2">
    <location>
        <begin position="1"/>
        <end position="24"/>
    </location>
</feature>
<gene>
    <name evidence="3" type="ORF">MPEAHAMD_3662</name>
</gene>
<reference evidence="3" key="2">
    <citation type="submission" date="2021-08" db="EMBL/GenBank/DDBJ databases">
        <authorList>
            <person name="Tani A."/>
            <person name="Ola A."/>
            <person name="Ogura Y."/>
            <person name="Katsura K."/>
            <person name="Hayashi T."/>
        </authorList>
    </citation>
    <scope>NUCLEOTIDE SEQUENCE</scope>
    <source>
        <strain evidence="3">JCM 32048</strain>
    </source>
</reference>
<accession>A0AA37HCY2</accession>
<reference evidence="3" key="1">
    <citation type="journal article" date="2016" name="Front. Microbiol.">
        <title>Genome Sequence of the Piezophilic, Mesophilic Sulfate-Reducing Bacterium Desulfovibrio indicus J2T.</title>
        <authorList>
            <person name="Cao J."/>
            <person name="Maignien L."/>
            <person name="Shao Z."/>
            <person name="Alain K."/>
            <person name="Jebbar M."/>
        </authorList>
    </citation>
    <scope>NUCLEOTIDE SEQUENCE</scope>
    <source>
        <strain evidence="3">JCM 32048</strain>
    </source>
</reference>
<comment type="caution">
    <text evidence="3">The sequence shown here is derived from an EMBL/GenBank/DDBJ whole genome shotgun (WGS) entry which is preliminary data.</text>
</comment>
<protein>
    <submittedName>
        <fullName evidence="3">Uncharacterized protein</fullName>
    </submittedName>
</protein>
<organism evidence="3 4">
    <name type="scientific">Methylobacterium frigidaeris</name>
    <dbReference type="NCBI Taxonomy" id="2038277"/>
    <lineage>
        <taxon>Bacteria</taxon>
        <taxon>Pseudomonadati</taxon>
        <taxon>Pseudomonadota</taxon>
        <taxon>Alphaproteobacteria</taxon>
        <taxon>Hyphomicrobiales</taxon>
        <taxon>Methylobacteriaceae</taxon>
        <taxon>Methylobacterium</taxon>
    </lineage>
</organism>
<keyword evidence="4" id="KW-1185">Reference proteome</keyword>
<proteinExistence type="predicted"/>
<evidence type="ECO:0000256" key="2">
    <source>
        <dbReference type="SAM" id="SignalP"/>
    </source>
</evidence>
<feature type="chain" id="PRO_5041371251" evidence="2">
    <location>
        <begin position="25"/>
        <end position="368"/>
    </location>
</feature>
<feature type="region of interest" description="Disordered" evidence="1">
    <location>
        <begin position="343"/>
        <end position="368"/>
    </location>
</feature>
<keyword evidence="2" id="KW-0732">Signal</keyword>
<dbReference type="Proteomes" id="UP001055286">
    <property type="component" value="Unassembled WGS sequence"/>
</dbReference>
<dbReference type="EMBL" id="BPQJ01000017">
    <property type="protein sequence ID" value="GJD63494.1"/>
    <property type="molecule type" value="Genomic_DNA"/>
</dbReference>